<evidence type="ECO:0000256" key="3">
    <source>
        <dbReference type="ARBA" id="ARBA00023027"/>
    </source>
</evidence>
<dbReference type="Gene3D" id="3.40.50.720">
    <property type="entry name" value="NAD(P)-binding Rossmann-like Domain"/>
    <property type="match status" value="1"/>
</dbReference>
<comment type="similarity">
    <text evidence="1 4 6">Belongs to the adenosylhomocysteinase family.</text>
</comment>
<dbReference type="CDD" id="cd00401">
    <property type="entry name" value="SAHH"/>
    <property type="match status" value="1"/>
</dbReference>
<feature type="binding site" evidence="4">
    <location>
        <position position="226"/>
    </location>
    <ligand>
        <name>substrate</name>
    </ligand>
</feature>
<dbReference type="Proteomes" id="UP001596302">
    <property type="component" value="Unassembled WGS sequence"/>
</dbReference>
<feature type="binding site" evidence="4">
    <location>
        <begin position="290"/>
        <end position="295"/>
    </location>
    <ligand>
        <name>NAD(+)</name>
        <dbReference type="ChEBI" id="CHEBI:57540"/>
    </ligand>
</feature>
<evidence type="ECO:0000256" key="1">
    <source>
        <dbReference type="ARBA" id="ARBA00007122"/>
    </source>
</evidence>
<comment type="caution">
    <text evidence="4">Lacks conserved residue(s) required for the propagation of feature annotation.</text>
</comment>
<keyword evidence="9" id="KW-1185">Reference proteome</keyword>
<gene>
    <name evidence="4 8" type="primary">ahcY</name>
    <name evidence="8" type="ORF">ACFQE5_15185</name>
</gene>
<dbReference type="PANTHER" id="PTHR23420">
    <property type="entry name" value="ADENOSYLHOMOCYSTEINASE"/>
    <property type="match status" value="1"/>
</dbReference>
<dbReference type="PROSITE" id="PS00738">
    <property type="entry name" value="ADOHCYASE_1"/>
    <property type="match status" value="1"/>
</dbReference>
<dbReference type="Pfam" id="PF05221">
    <property type="entry name" value="AdoHcyase"/>
    <property type="match status" value="1"/>
</dbReference>
<evidence type="ECO:0000256" key="6">
    <source>
        <dbReference type="RuleBase" id="RU004166"/>
    </source>
</evidence>
<name>A0ABW1J570_9PSEU</name>
<dbReference type="InterPro" id="IPR020082">
    <property type="entry name" value="S-Ado-L-homoCys_hydrolase_CS"/>
</dbReference>
<evidence type="ECO:0000313" key="8">
    <source>
        <dbReference type="EMBL" id="MFC5995557.1"/>
    </source>
</evidence>
<dbReference type="EC" id="3.13.2.1" evidence="4"/>
<evidence type="ECO:0000313" key="9">
    <source>
        <dbReference type="Proteomes" id="UP001596302"/>
    </source>
</evidence>
<evidence type="ECO:0000256" key="2">
    <source>
        <dbReference type="ARBA" id="ARBA00022563"/>
    </source>
</evidence>
<reference evidence="9" key="1">
    <citation type="journal article" date="2019" name="Int. J. Syst. Evol. Microbiol.">
        <title>The Global Catalogue of Microorganisms (GCM) 10K type strain sequencing project: providing services to taxonomists for standard genome sequencing and annotation.</title>
        <authorList>
            <consortium name="The Broad Institute Genomics Platform"/>
            <consortium name="The Broad Institute Genome Sequencing Center for Infectious Disease"/>
            <person name="Wu L."/>
            <person name="Ma J."/>
        </authorList>
    </citation>
    <scope>NUCLEOTIDE SEQUENCE [LARGE SCALE GENOMIC DNA]</scope>
    <source>
        <strain evidence="9">CCM 8391</strain>
    </source>
</reference>
<sequence length="503" mass="55052">MTAGIPETVDPFGRLHERNGVEFAVADLELAEYGRTEIRLAEHEMPGLMQLRREYAEARPLHGARIAGSLHMTVQTAVLIETLVSLGAQVRWVSCNIFSTQDEAAAAVVVGPHGTPAQPRGVAVFAWKGETLPEYWWCTEQLFTFTDDEGNTVGPNMILDDGGDATLLVHKGAECEAAGVVPTVAEDDHTVSAEYRVVLDALRRSLAADPRRWTRIAEGIRGVTEETTTGVNRLYQLADQGTLLFPAINVNDSVTKSKFDNKYGIRHSLIDGLNRATDVLIGGKVAVVCGFGDVGKGSAEALAGQGARVIVTEVDPICALQALLEGFQVARLEDVIGKADIVITTTGNKDIVTTRHMAAMKHQAILGNVGHFDNEIDMAGLARYPGIHRITIKPQVDEWVFPDGHSIIVLSEGRLMNLGNATGHPSFVMSTSFSNQVIAQIELFTKYEEYNRDVYRLPKILDEKVARIHVQALGGELTELTKDQAEYIDVDVEGPYKPEHYRY</sequence>
<dbReference type="NCBIfam" id="TIGR00936">
    <property type="entry name" value="ahcY"/>
    <property type="match status" value="1"/>
</dbReference>
<dbReference type="PIRSF" id="PIRSF001109">
    <property type="entry name" value="Ad_hcy_hydrolase"/>
    <property type="match status" value="1"/>
</dbReference>
<dbReference type="NCBIfam" id="NF004005">
    <property type="entry name" value="PRK05476.2-3"/>
    <property type="match status" value="1"/>
</dbReference>
<feature type="binding site" evidence="4">
    <location>
        <begin position="227"/>
        <end position="229"/>
    </location>
    <ligand>
        <name>NAD(+)</name>
        <dbReference type="ChEBI" id="CHEBI:57540"/>
    </ligand>
</feature>
<comment type="pathway">
    <text evidence="4 5">Amino-acid biosynthesis; L-homocysteine biosynthesis; L-homocysteine from S-adenosyl-L-homocysteine: step 1/1.</text>
</comment>
<dbReference type="PROSITE" id="PS00739">
    <property type="entry name" value="ADOHCYASE_2"/>
    <property type="match status" value="1"/>
</dbReference>
<feature type="binding site" evidence="4">
    <location>
        <position position="73"/>
    </location>
    <ligand>
        <name>substrate</name>
    </ligand>
</feature>
<evidence type="ECO:0000256" key="4">
    <source>
        <dbReference type="HAMAP-Rule" id="MF_00563"/>
    </source>
</evidence>
<feature type="domain" description="S-adenosyl-L-homocysteine hydrolase NAD binding" evidence="7">
    <location>
        <begin position="261"/>
        <end position="423"/>
    </location>
</feature>
<dbReference type="EMBL" id="JBHSQW010000031">
    <property type="protein sequence ID" value="MFC5995557.1"/>
    <property type="molecule type" value="Genomic_DNA"/>
</dbReference>
<dbReference type="SMART" id="SM00997">
    <property type="entry name" value="AdoHcyase_NAD"/>
    <property type="match status" value="1"/>
</dbReference>
<comment type="catalytic activity">
    <reaction evidence="4 5">
        <text>S-adenosyl-L-homocysteine + H2O = L-homocysteine + adenosine</text>
        <dbReference type="Rhea" id="RHEA:21708"/>
        <dbReference type="ChEBI" id="CHEBI:15377"/>
        <dbReference type="ChEBI" id="CHEBI:16335"/>
        <dbReference type="ChEBI" id="CHEBI:57856"/>
        <dbReference type="ChEBI" id="CHEBI:58199"/>
        <dbReference type="EC" id="3.13.2.1"/>
    </reaction>
</comment>
<organism evidence="8 9">
    <name type="scientific">Pseudonocardia hispaniensis</name>
    <dbReference type="NCBI Taxonomy" id="904933"/>
    <lineage>
        <taxon>Bacteria</taxon>
        <taxon>Bacillati</taxon>
        <taxon>Actinomycetota</taxon>
        <taxon>Actinomycetes</taxon>
        <taxon>Pseudonocardiales</taxon>
        <taxon>Pseudonocardiaceae</taxon>
        <taxon>Pseudonocardia</taxon>
    </lineage>
</organism>
<dbReference type="Gene3D" id="3.40.50.1480">
    <property type="entry name" value="Adenosylhomocysteinase-like"/>
    <property type="match status" value="1"/>
</dbReference>
<comment type="function">
    <text evidence="4">May play a key role in the regulation of the intracellular concentration of adenosylhomocysteine.</text>
</comment>
<proteinExistence type="inferred from homology"/>
<evidence type="ECO:0000259" key="7">
    <source>
        <dbReference type="SMART" id="SM00997"/>
    </source>
</evidence>
<dbReference type="InterPro" id="IPR042172">
    <property type="entry name" value="Adenosylhomocyst_ase-like_sf"/>
</dbReference>
<dbReference type="SMART" id="SM00996">
    <property type="entry name" value="AdoHcyase"/>
    <property type="match status" value="1"/>
</dbReference>
<dbReference type="SUPFAM" id="SSF51735">
    <property type="entry name" value="NAD(P)-binding Rossmann-fold domains"/>
    <property type="match status" value="1"/>
</dbReference>
<feature type="binding site" evidence="4">
    <location>
        <position position="256"/>
    </location>
    <ligand>
        <name>substrate</name>
    </ligand>
</feature>
<dbReference type="SUPFAM" id="SSF52283">
    <property type="entry name" value="Formate/glycerate dehydrogenase catalytic domain-like"/>
    <property type="match status" value="1"/>
</dbReference>
<evidence type="ECO:0000256" key="5">
    <source>
        <dbReference type="RuleBase" id="RU000548"/>
    </source>
</evidence>
<comment type="subcellular location">
    <subcellularLocation>
        <location evidence="4">Cytoplasm</location>
    </subcellularLocation>
</comment>
<feature type="binding site" evidence="4">
    <location>
        <position position="260"/>
    </location>
    <ligand>
        <name>substrate</name>
    </ligand>
</feature>
<keyword evidence="4 5" id="KW-0378">Hydrolase</keyword>
<feature type="binding site" evidence="4">
    <location>
        <position position="313"/>
    </location>
    <ligand>
        <name>NAD(+)</name>
        <dbReference type="ChEBI" id="CHEBI:57540"/>
    </ligand>
</feature>
<feature type="binding site" evidence="4">
    <location>
        <position position="348"/>
    </location>
    <ligand>
        <name>NAD(+)</name>
        <dbReference type="ChEBI" id="CHEBI:57540"/>
    </ligand>
</feature>
<dbReference type="InterPro" id="IPR036291">
    <property type="entry name" value="NAD(P)-bd_dom_sf"/>
</dbReference>
<comment type="caution">
    <text evidence="8">The sequence shown here is derived from an EMBL/GenBank/DDBJ whole genome shotgun (WGS) entry which is preliminary data.</text>
</comment>
<accession>A0ABW1J570</accession>
<feature type="binding site" evidence="4">
    <location>
        <position position="161"/>
    </location>
    <ligand>
        <name>substrate</name>
    </ligand>
</feature>
<protein>
    <recommendedName>
        <fullName evidence="4">Adenosylhomocysteinase</fullName>
        <ecNumber evidence="4">3.13.2.1</ecNumber>
    </recommendedName>
    <alternativeName>
        <fullName evidence="4">S-adenosyl-L-homocysteine hydrolase</fullName>
        <shortName evidence="4">AdoHcyase</shortName>
    </alternativeName>
</protein>
<keyword evidence="2 4" id="KW-0554">One-carbon metabolism</keyword>
<dbReference type="HAMAP" id="MF_00563">
    <property type="entry name" value="AdoHcyase"/>
    <property type="match status" value="1"/>
</dbReference>
<dbReference type="InterPro" id="IPR000043">
    <property type="entry name" value="Adenosylhomocysteinase-like"/>
</dbReference>
<dbReference type="Pfam" id="PF00670">
    <property type="entry name" value="AdoHcyase_NAD"/>
    <property type="match status" value="1"/>
</dbReference>
<dbReference type="RefSeq" id="WP_379585637.1">
    <property type="nucleotide sequence ID" value="NZ_JBHSQW010000031.1"/>
</dbReference>
<feature type="binding site" evidence="4">
    <location>
        <position position="261"/>
    </location>
    <ligand>
        <name>NAD(+)</name>
        <dbReference type="ChEBI" id="CHEBI:57540"/>
    </ligand>
</feature>
<dbReference type="InterPro" id="IPR015878">
    <property type="entry name" value="Ado_hCys_hydrolase_NAD-bd"/>
</dbReference>
<dbReference type="PANTHER" id="PTHR23420:SF0">
    <property type="entry name" value="ADENOSYLHOMOCYSTEINASE"/>
    <property type="match status" value="1"/>
</dbReference>
<keyword evidence="3 4" id="KW-0520">NAD</keyword>
<keyword evidence="4" id="KW-0963">Cytoplasm</keyword>
<comment type="cofactor">
    <cofactor evidence="4 5">
        <name>NAD(+)</name>
        <dbReference type="ChEBI" id="CHEBI:57540"/>
    </cofactor>
    <text evidence="4 5">Binds 1 NAD(+) per subunit.</text>
</comment>
<feature type="binding site" evidence="4">
    <location>
        <position position="417"/>
    </location>
    <ligand>
        <name>NAD(+)</name>
        <dbReference type="ChEBI" id="CHEBI:57540"/>
    </ligand>
</feature>